<comment type="similarity">
    <text evidence="1">Belongs to the LacAB/RpiB family.</text>
</comment>
<dbReference type="InterPro" id="IPR036569">
    <property type="entry name" value="RpiB_LacA_LacB_sf"/>
</dbReference>
<dbReference type="NCBIfam" id="NF004051">
    <property type="entry name" value="PRK05571.1"/>
    <property type="match status" value="1"/>
</dbReference>
<dbReference type="PROSITE" id="PS51257">
    <property type="entry name" value="PROKAR_LIPOPROTEIN"/>
    <property type="match status" value="1"/>
</dbReference>
<dbReference type="InterPro" id="IPR003500">
    <property type="entry name" value="RpiB_LacA_LacB"/>
</dbReference>
<dbReference type="NCBIfam" id="TIGR00689">
    <property type="entry name" value="rpiB_lacA_lacB"/>
    <property type="match status" value="1"/>
</dbReference>
<dbReference type="PANTHER" id="PTHR30345">
    <property type="entry name" value="RIBOSE-5-PHOSPHATE ISOMERASE B"/>
    <property type="match status" value="1"/>
</dbReference>
<protein>
    <submittedName>
        <fullName evidence="3">RpiB/LacA/LacB family sugar-phosphate isomerase</fullName>
    </submittedName>
</protein>
<dbReference type="PANTHER" id="PTHR30345:SF0">
    <property type="entry name" value="DNA DAMAGE-REPAIR_TOLERATION PROTEIN DRT102"/>
    <property type="match status" value="1"/>
</dbReference>
<dbReference type="GO" id="GO:0005975">
    <property type="term" value="P:carbohydrate metabolic process"/>
    <property type="evidence" value="ECO:0007669"/>
    <property type="project" value="InterPro"/>
</dbReference>
<name>A0A975NAS4_9BRAD</name>
<dbReference type="Proteomes" id="UP000680839">
    <property type="component" value="Chromosome"/>
</dbReference>
<gene>
    <name evidence="3" type="ORF">KMZ29_16620</name>
</gene>
<dbReference type="AlphaFoldDB" id="A0A975NAS4"/>
<accession>A0A975NAS4</accession>
<proteinExistence type="inferred from homology"/>
<dbReference type="EMBL" id="CP076134">
    <property type="protein sequence ID" value="QWG11360.1"/>
    <property type="molecule type" value="Genomic_DNA"/>
</dbReference>
<organism evidence="3 4">
    <name type="scientific">Bradyrhizobium sediminis</name>
    <dbReference type="NCBI Taxonomy" id="2840469"/>
    <lineage>
        <taxon>Bacteria</taxon>
        <taxon>Pseudomonadati</taxon>
        <taxon>Pseudomonadota</taxon>
        <taxon>Alphaproteobacteria</taxon>
        <taxon>Hyphomicrobiales</taxon>
        <taxon>Nitrobacteraceae</taxon>
        <taxon>Bradyrhizobium</taxon>
    </lineage>
</organism>
<dbReference type="GO" id="GO:0016861">
    <property type="term" value="F:intramolecular oxidoreductase activity, interconverting aldoses and ketoses"/>
    <property type="evidence" value="ECO:0007669"/>
    <property type="project" value="UniProtKB-ARBA"/>
</dbReference>
<sequence>MTDEDERARLERIVAIASITGGCPLKEALKVALPDVKWLDLGTNSADSVDYPDFAGKLADAIKAGKAGRGILVCGSGIGISIAANRHAHIRCALAHDVTGERLCRQHNDANVLAMGGRLIGEAVAKECVEVFLSTKFGGGRHQKRVDKLGSC</sequence>
<feature type="active site" description="Proton donor" evidence="2">
    <location>
        <position position="107"/>
    </location>
</feature>
<evidence type="ECO:0000256" key="2">
    <source>
        <dbReference type="PIRSR" id="PIRSR005384-1"/>
    </source>
</evidence>
<dbReference type="Pfam" id="PF02502">
    <property type="entry name" value="LacAB_rpiB"/>
    <property type="match status" value="1"/>
</dbReference>
<dbReference type="PIRSF" id="PIRSF005384">
    <property type="entry name" value="RpiB_LacA_B"/>
    <property type="match status" value="1"/>
</dbReference>
<evidence type="ECO:0000256" key="1">
    <source>
        <dbReference type="ARBA" id="ARBA00008754"/>
    </source>
</evidence>
<dbReference type="RefSeq" id="WP_215620245.1">
    <property type="nucleotide sequence ID" value="NZ_CP076134.1"/>
</dbReference>
<reference evidence="3" key="1">
    <citation type="submission" date="2021-06" db="EMBL/GenBank/DDBJ databases">
        <title>Bradyrhizobium sp. S2-20-1 Genome sequencing.</title>
        <authorList>
            <person name="Jin L."/>
        </authorList>
    </citation>
    <scope>NUCLEOTIDE SEQUENCE</scope>
    <source>
        <strain evidence="3">S2-20-1</strain>
    </source>
</reference>
<dbReference type="SUPFAM" id="SSF89623">
    <property type="entry name" value="Ribose/Galactose isomerase RpiB/AlsB"/>
    <property type="match status" value="1"/>
</dbReference>
<evidence type="ECO:0000313" key="3">
    <source>
        <dbReference type="EMBL" id="QWG11360.1"/>
    </source>
</evidence>
<dbReference type="Gene3D" id="3.40.1400.10">
    <property type="entry name" value="Sugar-phosphate isomerase, RpiB/LacA/LacB"/>
    <property type="match status" value="1"/>
</dbReference>
<evidence type="ECO:0000313" key="4">
    <source>
        <dbReference type="Proteomes" id="UP000680839"/>
    </source>
</evidence>
<keyword evidence="3" id="KW-0413">Isomerase</keyword>
<feature type="active site" description="Proton acceptor" evidence="2">
    <location>
        <position position="74"/>
    </location>
</feature>